<dbReference type="InterPro" id="IPR009639">
    <property type="entry name" value="Pept_A24A_C_arc"/>
</dbReference>
<feature type="transmembrane region" description="Helical" evidence="1">
    <location>
        <begin position="180"/>
        <end position="199"/>
    </location>
</feature>
<dbReference type="KEGG" id="mesg:MLAUSG7_0334"/>
<reference evidence="4 5" key="1">
    <citation type="submission" date="2020-04" db="EMBL/GenBank/DDBJ databases">
        <authorList>
            <consortium name="Genoscope - CEA"/>
            <person name="William W."/>
        </authorList>
    </citation>
    <scope>NUCLEOTIDE SEQUENCE [LARGE SCALE GENOMIC DNA]</scope>
    <source>
        <strain evidence="4 5">SG7</strain>
    </source>
</reference>
<evidence type="ECO:0000259" key="2">
    <source>
        <dbReference type="Pfam" id="PF01478"/>
    </source>
</evidence>
<feature type="transmembrane region" description="Helical" evidence="1">
    <location>
        <begin position="316"/>
        <end position="336"/>
    </location>
</feature>
<protein>
    <submittedName>
        <fullName evidence="4">Peptidase A24A domain protein</fullName>
    </submittedName>
</protein>
<keyword evidence="1" id="KW-0472">Membrane</keyword>
<dbReference type="Pfam" id="PF01478">
    <property type="entry name" value="Peptidase_A24"/>
    <property type="match status" value="1"/>
</dbReference>
<keyword evidence="5" id="KW-1185">Reference proteome</keyword>
<feature type="transmembrane region" description="Helical" evidence="1">
    <location>
        <begin position="98"/>
        <end position="119"/>
    </location>
</feature>
<feature type="domain" description="Peptidase A24A-predicted C-terminal archaea" evidence="3">
    <location>
        <begin position="208"/>
        <end position="313"/>
    </location>
</feature>
<organism evidence="4 5">
    <name type="scientific">Methanocaldococcus lauensis</name>
    <dbReference type="NCBI Taxonomy" id="2546128"/>
    <lineage>
        <taxon>Archaea</taxon>
        <taxon>Methanobacteriati</taxon>
        <taxon>Methanobacteriota</taxon>
        <taxon>Methanomada group</taxon>
        <taxon>Methanococci</taxon>
        <taxon>Methanococcales</taxon>
        <taxon>Methanocaldococcaceae</taxon>
        <taxon>Methanocaldococcus</taxon>
    </lineage>
</organism>
<dbReference type="GO" id="GO:0016020">
    <property type="term" value="C:membrane"/>
    <property type="evidence" value="ECO:0007669"/>
    <property type="project" value="InterPro"/>
</dbReference>
<feature type="domain" description="Prepilin type IV endopeptidase peptidase" evidence="2">
    <location>
        <begin position="10"/>
        <end position="114"/>
    </location>
</feature>
<feature type="transmembrane region" description="Helical" evidence="1">
    <location>
        <begin position="205"/>
        <end position="226"/>
    </location>
</feature>
<evidence type="ECO:0000313" key="5">
    <source>
        <dbReference type="Proteomes" id="UP000679213"/>
    </source>
</evidence>
<dbReference type="EMBL" id="LR792632">
    <property type="protein sequence ID" value="CAB3287674.1"/>
    <property type="molecule type" value="Genomic_DNA"/>
</dbReference>
<dbReference type="GO" id="GO:0004190">
    <property type="term" value="F:aspartic-type endopeptidase activity"/>
    <property type="evidence" value="ECO:0007669"/>
    <property type="project" value="InterPro"/>
</dbReference>
<dbReference type="RefSeq" id="WP_214400238.1">
    <property type="nucleotide sequence ID" value="NZ_LR792632.1"/>
</dbReference>
<feature type="transmembrane region" description="Helical" evidence="1">
    <location>
        <begin position="126"/>
        <end position="145"/>
    </location>
</feature>
<dbReference type="Proteomes" id="UP000679213">
    <property type="component" value="Chromosome I"/>
</dbReference>
<dbReference type="InterPro" id="IPR000045">
    <property type="entry name" value="Prepilin_IV_endopep_pep"/>
</dbReference>
<feature type="transmembrane region" description="Helical" evidence="1">
    <location>
        <begin position="151"/>
        <end position="168"/>
    </location>
</feature>
<feature type="transmembrane region" description="Helical" evidence="1">
    <location>
        <begin position="6"/>
        <end position="23"/>
    </location>
</feature>
<evidence type="ECO:0000256" key="1">
    <source>
        <dbReference type="SAM" id="Phobius"/>
    </source>
</evidence>
<feature type="transmembrane region" description="Helical" evidence="1">
    <location>
        <begin position="35"/>
        <end position="68"/>
    </location>
</feature>
<dbReference type="Pfam" id="PF06819">
    <property type="entry name" value="Arc_PepC"/>
    <property type="match status" value="1"/>
</dbReference>
<sequence>MDILSITYIINFLLLILASITDIKERIIPHKYTIAMFLINIVVGYYYFGFDAIIALFSTFILCLILSIGMGGGDVKVFTALAPIFAYPNSFVFYIPKYILYMIGISMFIAAIFPMFKILVRYWKDIIPSALYLAMILGIIHYIVYLYKIPYVSVIIWAYIIVSIYISRKVPKYKEYSKKLGYLFPIYLLVLYIIDPIYFIKNNLLLSSIIYIGEILLISIVIYALVGIEITNKKSIDELKEGDILRDIIVIDGDKVEVKNLNIIKRIKFLIENEIKKSNKKIIATDGEGLSEEDIKIIKKLYNEGKLPEELNIIKTYPFIPFVIIAYTITLILVYLKF</sequence>
<dbReference type="GeneID" id="65883135"/>
<dbReference type="Gene3D" id="1.20.120.1220">
    <property type="match status" value="1"/>
</dbReference>
<evidence type="ECO:0000259" key="3">
    <source>
        <dbReference type="Pfam" id="PF06819"/>
    </source>
</evidence>
<dbReference type="AlphaFoldDB" id="A0A8D6PPP2"/>
<name>A0A8D6PPP2_9EURY</name>
<keyword evidence="1" id="KW-1133">Transmembrane helix</keyword>
<accession>A0A8D6PPP2</accession>
<keyword evidence="1" id="KW-0812">Transmembrane</keyword>
<gene>
    <name evidence="4" type="ORF">MLAUSG7_0334</name>
</gene>
<evidence type="ECO:0000313" key="4">
    <source>
        <dbReference type="EMBL" id="CAB3287674.1"/>
    </source>
</evidence>
<proteinExistence type="predicted"/>